<dbReference type="InterPro" id="IPR011990">
    <property type="entry name" value="TPR-like_helical_dom_sf"/>
</dbReference>
<dbReference type="OrthoDB" id="2986817at2"/>
<keyword evidence="1" id="KW-0802">TPR repeat</keyword>
<dbReference type="SMART" id="SM00028">
    <property type="entry name" value="TPR"/>
    <property type="match status" value="3"/>
</dbReference>
<dbReference type="GO" id="GO:0003677">
    <property type="term" value="F:DNA binding"/>
    <property type="evidence" value="ECO:0007669"/>
    <property type="project" value="InterPro"/>
</dbReference>
<evidence type="ECO:0000313" key="3">
    <source>
        <dbReference type="EMBL" id="CUP21865.1"/>
    </source>
</evidence>
<evidence type="ECO:0000259" key="2">
    <source>
        <dbReference type="PROSITE" id="PS50943"/>
    </source>
</evidence>
<dbReference type="CDD" id="cd00093">
    <property type="entry name" value="HTH_XRE"/>
    <property type="match status" value="1"/>
</dbReference>
<dbReference type="SUPFAM" id="SSF47413">
    <property type="entry name" value="lambda repressor-like DNA-binding domains"/>
    <property type="match status" value="1"/>
</dbReference>
<dbReference type="AlphaFoldDB" id="A0A174LJ41"/>
<gene>
    <name evidence="3" type="ORF">ERS852471_03222</name>
</gene>
<evidence type="ECO:0000256" key="1">
    <source>
        <dbReference type="PROSITE-ProRule" id="PRU00339"/>
    </source>
</evidence>
<feature type="domain" description="HTH cro/C1-type" evidence="2">
    <location>
        <begin position="10"/>
        <end position="63"/>
    </location>
</feature>
<proteinExistence type="predicted"/>
<dbReference type="RefSeq" id="WP_055268344.1">
    <property type="nucleotide sequence ID" value="NZ_CABIXQ010000032.1"/>
</dbReference>
<name>A0A174LJ41_9CLOT</name>
<dbReference type="PROSITE" id="PS50943">
    <property type="entry name" value="HTH_CROC1"/>
    <property type="match status" value="1"/>
</dbReference>
<dbReference type="Pfam" id="PF13181">
    <property type="entry name" value="TPR_8"/>
    <property type="match status" value="2"/>
</dbReference>
<evidence type="ECO:0000313" key="4">
    <source>
        <dbReference type="Proteomes" id="UP000095594"/>
    </source>
</evidence>
<dbReference type="PROSITE" id="PS50293">
    <property type="entry name" value="TPR_REGION"/>
    <property type="match status" value="1"/>
</dbReference>
<dbReference type="Gene3D" id="1.25.40.10">
    <property type="entry name" value="Tetratricopeptide repeat domain"/>
    <property type="match status" value="2"/>
</dbReference>
<accession>A0A174LJ41</accession>
<dbReference type="Proteomes" id="UP000095594">
    <property type="component" value="Unassembled WGS sequence"/>
</dbReference>
<dbReference type="InterPro" id="IPR001387">
    <property type="entry name" value="Cro/C1-type_HTH"/>
</dbReference>
<dbReference type="PROSITE" id="PS50005">
    <property type="entry name" value="TPR"/>
    <property type="match status" value="1"/>
</dbReference>
<sequence>MEILSTGDKIRRARVYEGITLKELCEDKISISKMSCIENGKIKPDEETLKYIATKLKVNYDYLVQDIRGQIEENIRLIDKGNLPREELFKLIEYILNYSINCEYYDLAFIIIHKLFSIYEDSDNIENMQLIIAKYYDIYQKNEIKENTLIYYKDMATFFMKIKEYYEAINYYDKILKILEESNFNDKDLFVRSSFNKGICYMELGEIEKSYSIVEKIISDIDCIKEIQIKGYIYHIFACLSILANKVNADNYIQMSYECLKDDKKSLAKIKDRIGRFFYQIGDDEKGKEETLAAKNMACGYDTIEFIDVLIDCIETFYIYKEFELADEMIDKVLNLSICSENTALIERAYYFKGMLLQKQGQYRQAETYMNISTDYFLKSASVEDTYKRYNEMAELYYNLGEPREAIKYFTLAMNLDKN</sequence>
<reference evidence="3 4" key="1">
    <citation type="submission" date="2015-09" db="EMBL/GenBank/DDBJ databases">
        <authorList>
            <consortium name="Pathogen Informatics"/>
        </authorList>
    </citation>
    <scope>NUCLEOTIDE SEQUENCE [LARGE SCALE GENOMIC DNA]</scope>
    <source>
        <strain evidence="3 4">2789STDY5834856</strain>
    </source>
</reference>
<protein>
    <submittedName>
        <fullName evidence="3">Tetratricopeptide repeat protein</fullName>
    </submittedName>
</protein>
<dbReference type="SUPFAM" id="SSF48452">
    <property type="entry name" value="TPR-like"/>
    <property type="match status" value="1"/>
</dbReference>
<feature type="repeat" description="TPR" evidence="1">
    <location>
        <begin position="149"/>
        <end position="182"/>
    </location>
</feature>
<dbReference type="Gene3D" id="1.10.260.40">
    <property type="entry name" value="lambda repressor-like DNA-binding domains"/>
    <property type="match status" value="1"/>
</dbReference>
<dbReference type="EMBL" id="CYZX01000032">
    <property type="protein sequence ID" value="CUP21865.1"/>
    <property type="molecule type" value="Genomic_DNA"/>
</dbReference>
<dbReference type="SMART" id="SM00530">
    <property type="entry name" value="HTH_XRE"/>
    <property type="match status" value="1"/>
</dbReference>
<organism evidence="3 4">
    <name type="scientific">Clostridium disporicum</name>
    <dbReference type="NCBI Taxonomy" id="84024"/>
    <lineage>
        <taxon>Bacteria</taxon>
        <taxon>Bacillati</taxon>
        <taxon>Bacillota</taxon>
        <taxon>Clostridia</taxon>
        <taxon>Eubacteriales</taxon>
        <taxon>Clostridiaceae</taxon>
        <taxon>Clostridium</taxon>
    </lineage>
</organism>
<dbReference type="InterPro" id="IPR019734">
    <property type="entry name" value="TPR_rpt"/>
</dbReference>
<dbReference type="InterPro" id="IPR010982">
    <property type="entry name" value="Lambda_DNA-bd_dom_sf"/>
</dbReference>